<reference evidence="3 4" key="1">
    <citation type="submission" date="2024-06" db="EMBL/GenBank/DDBJ databases">
        <title>Genomic Encyclopedia of Type Strains, Phase IV (KMG-IV): sequencing the most valuable type-strain genomes for metagenomic binning, comparative biology and taxonomic classification.</title>
        <authorList>
            <person name="Goeker M."/>
        </authorList>
    </citation>
    <scope>NUCLEOTIDE SEQUENCE [LARGE SCALE GENOMIC DNA]</scope>
    <source>
        <strain evidence="3 4">DSM 29288</strain>
    </source>
</reference>
<evidence type="ECO:0000313" key="4">
    <source>
        <dbReference type="Proteomes" id="UP001549077"/>
    </source>
</evidence>
<evidence type="ECO:0000256" key="1">
    <source>
        <dbReference type="ARBA" id="ARBA00005662"/>
    </source>
</evidence>
<dbReference type="SUPFAM" id="SSF56300">
    <property type="entry name" value="Metallo-dependent phosphatases"/>
    <property type="match status" value="1"/>
</dbReference>
<dbReference type="Proteomes" id="UP001549077">
    <property type="component" value="Unassembled WGS sequence"/>
</dbReference>
<dbReference type="CDD" id="cd07381">
    <property type="entry name" value="MPP_CapA"/>
    <property type="match status" value="1"/>
</dbReference>
<dbReference type="PANTHER" id="PTHR33393:SF11">
    <property type="entry name" value="POLYGLUTAMINE SYNTHESIS ACCESSORY PROTEIN RV0574C-RELATED"/>
    <property type="match status" value="1"/>
</dbReference>
<comment type="caution">
    <text evidence="3">The sequence shown here is derived from an EMBL/GenBank/DDBJ whole genome shotgun (WGS) entry which is preliminary data.</text>
</comment>
<dbReference type="GeneID" id="91152693"/>
<dbReference type="SMART" id="SM00854">
    <property type="entry name" value="PGA_cap"/>
    <property type="match status" value="1"/>
</dbReference>
<name>A0ABV2ML08_9HYPH</name>
<sequence>MPPVLPNNPFEAFPVENETKKAIETARIFGWWDFPLDESGYDGTEFNEEVAAYWYYTSAHPVRRTKREVSDAIFKNGPSIVELPKSFASEQSLTLGVAGDLIQTEGLEHSANLLFEGVEDILFNKDVVIGNYESVVVDQQVAEQYAVDGNSYLFCCSETQYRTLTEHKGRRFDILNLANNHSLDFGGEALSATQDVIERDGITHIGAPRKIEDYGKAKIYTRNGIRLGLISVTYSVNEMPFPEGEEFRVHLAQLMARNEAPDLSLLRAQIQDCRDKGCDFIIASIHWGVEFEFFPRLRQVEAAHALIEEGVDLILGHHPHVIQPVEYYRTKRDPNRVAVIAYSLGSLSWGWYTAPHLILSLVMNFGLVKGSMGGETKTYIENAKAIPVYRNILNNGDRRLMRIEKLFGNVEPAGCNSECIGTMREYFKLTAGGRSAA</sequence>
<dbReference type="RefSeq" id="WP_168297190.1">
    <property type="nucleotide sequence ID" value="NZ_CP071609.1"/>
</dbReference>
<evidence type="ECO:0000259" key="2">
    <source>
        <dbReference type="SMART" id="SM00854"/>
    </source>
</evidence>
<accession>A0ABV2ML08</accession>
<dbReference type="InterPro" id="IPR052169">
    <property type="entry name" value="CW_Biosynth-Accessory"/>
</dbReference>
<protein>
    <submittedName>
        <fullName evidence="3">Poly-gamma-glutamate synthesis protein (Capsule biosynthesis protein)</fullName>
    </submittedName>
</protein>
<dbReference type="Gene3D" id="3.60.21.10">
    <property type="match status" value="1"/>
</dbReference>
<dbReference type="PANTHER" id="PTHR33393">
    <property type="entry name" value="POLYGLUTAMINE SYNTHESIS ACCESSORY PROTEIN RV0574C-RELATED"/>
    <property type="match status" value="1"/>
</dbReference>
<keyword evidence="4" id="KW-1185">Reference proteome</keyword>
<gene>
    <name evidence="3" type="ORF">ABID08_004527</name>
</gene>
<evidence type="ECO:0000313" key="3">
    <source>
        <dbReference type="EMBL" id="MET3757146.1"/>
    </source>
</evidence>
<dbReference type="EMBL" id="JBEPMY010000015">
    <property type="protein sequence ID" value="MET3757146.1"/>
    <property type="molecule type" value="Genomic_DNA"/>
</dbReference>
<organism evidence="3 4">
    <name type="scientific">Rhizobium binae</name>
    <dbReference type="NCBI Taxonomy" id="1138190"/>
    <lineage>
        <taxon>Bacteria</taxon>
        <taxon>Pseudomonadati</taxon>
        <taxon>Pseudomonadota</taxon>
        <taxon>Alphaproteobacteria</taxon>
        <taxon>Hyphomicrobiales</taxon>
        <taxon>Rhizobiaceae</taxon>
        <taxon>Rhizobium/Agrobacterium group</taxon>
        <taxon>Rhizobium</taxon>
    </lineage>
</organism>
<feature type="domain" description="Capsule synthesis protein CapA" evidence="2">
    <location>
        <begin position="94"/>
        <end position="351"/>
    </location>
</feature>
<dbReference type="Pfam" id="PF09587">
    <property type="entry name" value="PGA_cap"/>
    <property type="match status" value="1"/>
</dbReference>
<proteinExistence type="inferred from homology"/>
<dbReference type="InterPro" id="IPR029052">
    <property type="entry name" value="Metallo-depent_PP-like"/>
</dbReference>
<comment type="similarity">
    <text evidence="1">Belongs to the CapA family.</text>
</comment>
<dbReference type="InterPro" id="IPR019079">
    <property type="entry name" value="Capsule_synth_CapA"/>
</dbReference>